<feature type="transmembrane region" description="Helical" evidence="6">
    <location>
        <begin position="217"/>
        <end position="236"/>
    </location>
</feature>
<feature type="transmembrane region" description="Helical" evidence="6">
    <location>
        <begin position="130"/>
        <end position="148"/>
    </location>
</feature>
<accession>A0A6J6GP35</accession>
<dbReference type="AlphaFoldDB" id="A0A6J6GP35"/>
<evidence type="ECO:0000313" key="7">
    <source>
        <dbReference type="EMBL" id="CAB4600585.1"/>
    </source>
</evidence>
<dbReference type="EMBL" id="CAEZUS010000002">
    <property type="protein sequence ID" value="CAB4600585.1"/>
    <property type="molecule type" value="Genomic_DNA"/>
</dbReference>
<dbReference type="PROSITE" id="PS01311">
    <property type="entry name" value="LGT"/>
    <property type="match status" value="1"/>
</dbReference>
<evidence type="ECO:0000256" key="2">
    <source>
        <dbReference type="ARBA" id="ARBA00022679"/>
    </source>
</evidence>
<dbReference type="GO" id="GO:0005886">
    <property type="term" value="C:plasma membrane"/>
    <property type="evidence" value="ECO:0007669"/>
    <property type="project" value="InterPro"/>
</dbReference>
<protein>
    <submittedName>
        <fullName evidence="7">Unannotated protein</fullName>
    </submittedName>
</protein>
<feature type="transmembrane region" description="Helical" evidence="6">
    <location>
        <begin position="97"/>
        <end position="118"/>
    </location>
</feature>
<keyword evidence="1" id="KW-1003">Cell membrane</keyword>
<proteinExistence type="inferred from homology"/>
<feature type="transmembrane region" description="Helical" evidence="6">
    <location>
        <begin position="59"/>
        <end position="77"/>
    </location>
</feature>
<dbReference type="HAMAP" id="MF_01147">
    <property type="entry name" value="Lgt"/>
    <property type="match status" value="1"/>
</dbReference>
<dbReference type="GO" id="GO:0042158">
    <property type="term" value="P:lipoprotein biosynthetic process"/>
    <property type="evidence" value="ECO:0007669"/>
    <property type="project" value="InterPro"/>
</dbReference>
<gene>
    <name evidence="7" type="ORF">UFOPK1852_00026</name>
</gene>
<dbReference type="GO" id="GO:0008961">
    <property type="term" value="F:phosphatidylglycerol-prolipoprotein diacylglyceryl transferase activity"/>
    <property type="evidence" value="ECO:0007669"/>
    <property type="project" value="InterPro"/>
</dbReference>
<dbReference type="Pfam" id="PF01790">
    <property type="entry name" value="LGT"/>
    <property type="match status" value="1"/>
</dbReference>
<evidence type="ECO:0000256" key="1">
    <source>
        <dbReference type="ARBA" id="ARBA00022475"/>
    </source>
</evidence>
<name>A0A6J6GP35_9ZZZZ</name>
<keyword evidence="4 6" id="KW-1133">Transmembrane helix</keyword>
<keyword evidence="2" id="KW-0808">Transferase</keyword>
<organism evidence="7">
    <name type="scientific">freshwater metagenome</name>
    <dbReference type="NCBI Taxonomy" id="449393"/>
    <lineage>
        <taxon>unclassified sequences</taxon>
        <taxon>metagenomes</taxon>
        <taxon>ecological metagenomes</taxon>
    </lineage>
</organism>
<evidence type="ECO:0000256" key="3">
    <source>
        <dbReference type="ARBA" id="ARBA00022692"/>
    </source>
</evidence>
<evidence type="ECO:0000256" key="5">
    <source>
        <dbReference type="ARBA" id="ARBA00023136"/>
    </source>
</evidence>
<evidence type="ECO:0000256" key="4">
    <source>
        <dbReference type="ARBA" id="ARBA00022989"/>
    </source>
</evidence>
<evidence type="ECO:0000256" key="6">
    <source>
        <dbReference type="SAM" id="Phobius"/>
    </source>
</evidence>
<reference evidence="7" key="1">
    <citation type="submission" date="2020-05" db="EMBL/GenBank/DDBJ databases">
        <authorList>
            <person name="Chiriac C."/>
            <person name="Salcher M."/>
            <person name="Ghai R."/>
            <person name="Kavagutti S V."/>
        </authorList>
    </citation>
    <scope>NUCLEOTIDE SEQUENCE</scope>
</reference>
<feature type="transmembrane region" description="Helical" evidence="6">
    <location>
        <begin position="248"/>
        <end position="267"/>
    </location>
</feature>
<feature type="transmembrane region" description="Helical" evidence="6">
    <location>
        <begin position="190"/>
        <end position="208"/>
    </location>
</feature>
<feature type="transmembrane region" description="Helical" evidence="6">
    <location>
        <begin position="20"/>
        <end position="38"/>
    </location>
</feature>
<keyword evidence="3 6" id="KW-0812">Transmembrane</keyword>
<dbReference type="PANTHER" id="PTHR30589">
    <property type="entry name" value="PROLIPOPROTEIN DIACYLGLYCERYL TRANSFERASE"/>
    <property type="match status" value="1"/>
</dbReference>
<dbReference type="InterPro" id="IPR001640">
    <property type="entry name" value="Lgt"/>
</dbReference>
<dbReference type="NCBIfam" id="TIGR00544">
    <property type="entry name" value="lgt"/>
    <property type="match status" value="1"/>
</dbReference>
<sequence>MLSSIPTPNNSAIGIGPLTIHFYALCIIIGVAAAIWIGNRRFRRFANNSEASMGVVADVAIYAVPAGIIGGRIYHVITSPAQYFGANGSPLDALKIYEGGLGIWGAISLGALVAWVAYRKRSQSSQLPSFRFFLDALAPGILIAQAIGRVGNWFNGELFGKPFSGPWALEIPLSKRPTGYLQYETFHPTFLYEAIWCLLVAALLIWLTPKLKAGQGFAIYVSLYCVGRFAIEALRIDDANKILGLRLNLWTALIVGLIASAVALRFARQKSAEIG</sequence>
<keyword evidence="5 6" id="KW-0472">Membrane</keyword>
<dbReference type="PANTHER" id="PTHR30589:SF0">
    <property type="entry name" value="PHOSPHATIDYLGLYCEROL--PROLIPOPROTEIN DIACYLGLYCERYL TRANSFERASE"/>
    <property type="match status" value="1"/>
</dbReference>